<evidence type="ECO:0000256" key="1">
    <source>
        <dbReference type="SAM" id="SignalP"/>
    </source>
</evidence>
<keyword evidence="3" id="KW-1185">Reference proteome</keyword>
<keyword evidence="1" id="KW-0732">Signal</keyword>
<name>A0A7J7NUP2_9MAGN</name>
<dbReference type="Proteomes" id="UP000541444">
    <property type="component" value="Unassembled WGS sequence"/>
</dbReference>
<organism evidence="2 3">
    <name type="scientific">Kingdonia uniflora</name>
    <dbReference type="NCBI Taxonomy" id="39325"/>
    <lineage>
        <taxon>Eukaryota</taxon>
        <taxon>Viridiplantae</taxon>
        <taxon>Streptophyta</taxon>
        <taxon>Embryophyta</taxon>
        <taxon>Tracheophyta</taxon>
        <taxon>Spermatophyta</taxon>
        <taxon>Magnoliopsida</taxon>
        <taxon>Ranunculales</taxon>
        <taxon>Circaeasteraceae</taxon>
        <taxon>Kingdonia</taxon>
    </lineage>
</organism>
<gene>
    <name evidence="2" type="ORF">GIB67_020190</name>
</gene>
<feature type="chain" id="PRO_5029716952" evidence="1">
    <location>
        <begin position="25"/>
        <end position="68"/>
    </location>
</feature>
<sequence length="68" mass="7994">RKATHYQLLLFLLISKFKFPYLTSNKYLTSSFNLPLHLQPLFPSTQLLSPQHVQIFFSLILASLKRLM</sequence>
<feature type="signal peptide" evidence="1">
    <location>
        <begin position="1"/>
        <end position="24"/>
    </location>
</feature>
<dbReference type="EMBL" id="JACGCM010000563">
    <property type="protein sequence ID" value="KAF6170628.1"/>
    <property type="molecule type" value="Genomic_DNA"/>
</dbReference>
<protein>
    <submittedName>
        <fullName evidence="2">Uncharacterized protein</fullName>
    </submittedName>
</protein>
<comment type="caution">
    <text evidence="2">The sequence shown here is derived from an EMBL/GenBank/DDBJ whole genome shotgun (WGS) entry which is preliminary data.</text>
</comment>
<proteinExistence type="predicted"/>
<dbReference type="AlphaFoldDB" id="A0A7J7NUP2"/>
<evidence type="ECO:0000313" key="3">
    <source>
        <dbReference type="Proteomes" id="UP000541444"/>
    </source>
</evidence>
<accession>A0A7J7NUP2</accession>
<feature type="non-terminal residue" evidence="2">
    <location>
        <position position="1"/>
    </location>
</feature>
<evidence type="ECO:0000313" key="2">
    <source>
        <dbReference type="EMBL" id="KAF6170628.1"/>
    </source>
</evidence>
<reference evidence="2 3" key="1">
    <citation type="journal article" date="2020" name="IScience">
        <title>Genome Sequencing of the Endangered Kingdonia uniflora (Circaeasteraceae, Ranunculales) Reveals Potential Mechanisms of Evolutionary Specialization.</title>
        <authorList>
            <person name="Sun Y."/>
            <person name="Deng T."/>
            <person name="Zhang A."/>
            <person name="Moore M.J."/>
            <person name="Landis J.B."/>
            <person name="Lin N."/>
            <person name="Zhang H."/>
            <person name="Zhang X."/>
            <person name="Huang J."/>
            <person name="Zhang X."/>
            <person name="Sun H."/>
            <person name="Wang H."/>
        </authorList>
    </citation>
    <scope>NUCLEOTIDE SEQUENCE [LARGE SCALE GENOMIC DNA]</scope>
    <source>
        <strain evidence="2">TB1705</strain>
        <tissue evidence="2">Leaf</tissue>
    </source>
</reference>